<proteinExistence type="predicted"/>
<dbReference type="EMBL" id="JANPXH010000012">
    <property type="protein sequence ID" value="MCR6676522.1"/>
    <property type="molecule type" value="Genomic_DNA"/>
</dbReference>
<comment type="caution">
    <text evidence="1">The sequence shown here is derived from an EMBL/GenBank/DDBJ whole genome shotgun (WGS) entry which is preliminary data.</text>
</comment>
<evidence type="ECO:0000313" key="1">
    <source>
        <dbReference type="EMBL" id="MCR6676522.1"/>
    </source>
</evidence>
<name>A0AAW5MX03_9ESCH</name>
<sequence length="384" mass="44386">MMKNICVVGSLSGIFTHSYIVGLINTGHKVCVINTSKKVKYDKYLDCSVLNLYPQNDEQISGKTKSNLKKSFLFCYFYELLLFFRSIFSHDVNIEYFLKGRNIDTFIFFWGTSIRREFYCIKKIFKDIKDKPEFILDVATYPIRDYATENTPGSLLFFDTKFFNEFDIVLSHSSYMDSFLQTKLSVDSYRINRFVCSFPNSAYFKGVIENSETTPKKIIFLGTLDNSSAINDITNDIIKLADAGVDVYVQENKHYFNKNPRIKTFKPFSFEQIITGEFSRFCSTFDGALVIYGPMSSLREKLTYPTRYALALLQNIPIFIPKNRFKSLEEIADRNKNNQIIYYSSIDEIATAILSSSDSLYKVDECMETKLNDLLVRKKQASGN</sequence>
<dbReference type="AlphaFoldDB" id="A0AAW5MX03"/>
<protein>
    <submittedName>
        <fullName evidence="1">Uncharacterized protein</fullName>
    </submittedName>
</protein>
<reference evidence="1" key="1">
    <citation type="submission" date="2022-07" db="EMBL/GenBank/DDBJ databases">
        <title>Diversity of ethanolamine utilization by human commensal Escherichia coli.</title>
        <authorList>
            <person name="Jubelin G."/>
        </authorList>
    </citation>
    <scope>NUCLEOTIDE SEQUENCE</scope>
    <source>
        <strain evidence="1">S1</strain>
    </source>
</reference>
<organism evidence="1 2">
    <name type="scientific">Escherichia marmotae</name>
    <dbReference type="NCBI Taxonomy" id="1499973"/>
    <lineage>
        <taxon>Bacteria</taxon>
        <taxon>Pseudomonadati</taxon>
        <taxon>Pseudomonadota</taxon>
        <taxon>Gammaproteobacteria</taxon>
        <taxon>Enterobacterales</taxon>
        <taxon>Enterobacteriaceae</taxon>
        <taxon>Escherichia</taxon>
    </lineage>
</organism>
<evidence type="ECO:0000313" key="2">
    <source>
        <dbReference type="Proteomes" id="UP001206878"/>
    </source>
</evidence>
<accession>A0AAW5MX03</accession>
<dbReference type="Proteomes" id="UP001206878">
    <property type="component" value="Unassembled WGS sequence"/>
</dbReference>
<gene>
    <name evidence="1" type="ORF">NVV43_12980</name>
</gene>